<feature type="compositionally biased region" description="Polar residues" evidence="1">
    <location>
        <begin position="1"/>
        <end position="12"/>
    </location>
</feature>
<name>A0AAN7D5I5_9FUNG</name>
<keyword evidence="3" id="KW-1185">Reference proteome</keyword>
<dbReference type="GeneID" id="89956102"/>
<accession>A0AAN7D5I5</accession>
<evidence type="ECO:0000313" key="3">
    <source>
        <dbReference type="Proteomes" id="UP001304243"/>
    </source>
</evidence>
<dbReference type="EMBL" id="JASEJX010000030">
    <property type="protein sequence ID" value="KAK4511202.1"/>
    <property type="molecule type" value="Genomic_DNA"/>
</dbReference>
<feature type="region of interest" description="Disordered" evidence="1">
    <location>
        <begin position="1"/>
        <end position="35"/>
    </location>
</feature>
<protein>
    <submittedName>
        <fullName evidence="2">Fumarate hydratase</fullName>
        <ecNumber evidence="2">4.2.1.2</ecNumber>
    </submittedName>
</protein>
<sequence length="199" mass="21203">MSPSLSQFTTHPRSLPPGPSQGCHSVGFSPGKSPPTALIRIENNNTTFENCCSTIHDNYSPDNSIQSLPRNITSPGISKSTSLRFMPYKKPSAAAAAKAKENDQDLALFGPVPSADSFSLAFTSAATSGPVTPPPPITREGDLTELVLDDEMVFQELDCITNSLHLPYSPPLSPTITTTSNSSSSLDDDLMGDDFILFP</sequence>
<reference evidence="2 3" key="1">
    <citation type="submission" date="2022-11" db="EMBL/GenBank/DDBJ databases">
        <title>Mucor velutinosus strain NIH1002 WGS.</title>
        <authorList>
            <person name="Subramanian P."/>
            <person name="Mullikin J.C."/>
            <person name="Segre J.A."/>
            <person name="Zelazny A.M."/>
        </authorList>
    </citation>
    <scope>NUCLEOTIDE SEQUENCE [LARGE SCALE GENOMIC DNA]</scope>
    <source>
        <strain evidence="2 3">NIH1002</strain>
    </source>
</reference>
<dbReference type="Proteomes" id="UP001304243">
    <property type="component" value="Unassembled WGS sequence"/>
</dbReference>
<dbReference type="GO" id="GO:0004333">
    <property type="term" value="F:fumarate hydratase activity"/>
    <property type="evidence" value="ECO:0007669"/>
    <property type="project" value="UniProtKB-EC"/>
</dbReference>
<evidence type="ECO:0000313" key="2">
    <source>
        <dbReference type="EMBL" id="KAK4511202.1"/>
    </source>
</evidence>
<dbReference type="EC" id="4.2.1.2" evidence="2"/>
<dbReference type="AlphaFoldDB" id="A0AAN7D5I5"/>
<organism evidence="2 3">
    <name type="scientific">Mucor velutinosus</name>
    <dbReference type="NCBI Taxonomy" id="708070"/>
    <lineage>
        <taxon>Eukaryota</taxon>
        <taxon>Fungi</taxon>
        <taxon>Fungi incertae sedis</taxon>
        <taxon>Mucoromycota</taxon>
        <taxon>Mucoromycotina</taxon>
        <taxon>Mucoromycetes</taxon>
        <taxon>Mucorales</taxon>
        <taxon>Mucorineae</taxon>
        <taxon>Mucoraceae</taxon>
        <taxon>Mucor</taxon>
    </lineage>
</organism>
<proteinExistence type="predicted"/>
<gene>
    <name evidence="2" type="ORF">ATC70_012416</name>
</gene>
<dbReference type="RefSeq" id="XP_064677868.1">
    <property type="nucleotide sequence ID" value="XM_064831588.1"/>
</dbReference>
<keyword evidence="2" id="KW-0456">Lyase</keyword>
<evidence type="ECO:0000256" key="1">
    <source>
        <dbReference type="SAM" id="MobiDB-lite"/>
    </source>
</evidence>
<comment type="caution">
    <text evidence="2">The sequence shown here is derived from an EMBL/GenBank/DDBJ whole genome shotgun (WGS) entry which is preliminary data.</text>
</comment>